<dbReference type="PANTHER" id="PTHR24252">
    <property type="entry name" value="ACROSIN-RELATED"/>
    <property type="match status" value="1"/>
</dbReference>
<evidence type="ECO:0000259" key="10">
    <source>
        <dbReference type="PROSITE" id="PS50240"/>
    </source>
</evidence>
<feature type="domain" description="Peptidase S1" evidence="10">
    <location>
        <begin position="472"/>
        <end position="699"/>
    </location>
</feature>
<dbReference type="CDD" id="cd00041">
    <property type="entry name" value="CUB"/>
    <property type="match status" value="2"/>
</dbReference>
<protein>
    <submittedName>
        <fullName evidence="11">Uncharacterized protein</fullName>
    </submittedName>
</protein>
<dbReference type="GO" id="GO:0007340">
    <property type="term" value="P:acrosome reaction"/>
    <property type="evidence" value="ECO:0007669"/>
    <property type="project" value="TreeGrafter"/>
</dbReference>
<dbReference type="SMART" id="SM00020">
    <property type="entry name" value="Tryp_SPc"/>
    <property type="match status" value="2"/>
</dbReference>
<dbReference type="InterPro" id="IPR001314">
    <property type="entry name" value="Peptidase_S1A"/>
</dbReference>
<dbReference type="Proteomes" id="UP000770717">
    <property type="component" value="Unassembled WGS sequence"/>
</dbReference>
<dbReference type="InterPro" id="IPR033116">
    <property type="entry name" value="TRYPSIN_SER"/>
</dbReference>
<dbReference type="Gene3D" id="2.40.10.10">
    <property type="entry name" value="Trypsin-like serine proteases"/>
    <property type="match status" value="2"/>
</dbReference>
<evidence type="ECO:0000259" key="9">
    <source>
        <dbReference type="PROSITE" id="PS01180"/>
    </source>
</evidence>
<keyword evidence="4" id="KW-0865">Zymogen</keyword>
<dbReference type="OrthoDB" id="6380398at2759"/>
<evidence type="ECO:0000256" key="7">
    <source>
        <dbReference type="PROSITE-ProRule" id="PRU00059"/>
    </source>
</evidence>
<comment type="caution">
    <text evidence="7">Lacks conserved residue(s) required for the propagation of feature annotation.</text>
</comment>
<dbReference type="Gene3D" id="2.60.120.290">
    <property type="entry name" value="Spermadhesin, CUB domain"/>
    <property type="match status" value="2"/>
</dbReference>
<dbReference type="GO" id="GO:0004252">
    <property type="term" value="F:serine-type endopeptidase activity"/>
    <property type="evidence" value="ECO:0007669"/>
    <property type="project" value="InterPro"/>
</dbReference>
<evidence type="ECO:0000313" key="12">
    <source>
        <dbReference type="Proteomes" id="UP000770717"/>
    </source>
</evidence>
<dbReference type="FunFam" id="2.40.10.10:FF:000002">
    <property type="entry name" value="Transmembrane protease serine"/>
    <property type="match status" value="1"/>
</dbReference>
<dbReference type="PROSITE" id="PS01180">
    <property type="entry name" value="CUB"/>
    <property type="match status" value="2"/>
</dbReference>
<dbReference type="Pfam" id="PF00431">
    <property type="entry name" value="CUB"/>
    <property type="match status" value="2"/>
</dbReference>
<sequence>NVENLVKVSVGDLDFATKEISEQSYSLKYAIKHPNFNPSKPFNYDIAILELAQDITFDKNIQPACLPNPDDAFASGSLCITLGWGRLNENGKLPTNLQQVALPLIDKERCLRILNTVDSQLGFDTVVCAGFPEGGKDACQGDSGGPLLCQRGNGRWTLVGITSWGSGCARKWNDNFMYPLSKRGSPGVFTDIQRLLSWLSPNLNEEKSDSPTFEAQCSTDDGFLRGVSGEIVLPKGKRKYSNNEKCIWTILVPKDKHILLRFNHFDVEWDYFCDLDYLVICTTLGHFIGKFCGDVRPRPLLITHTSITLKFISDFQESKTGFSLSYLAVEPNLYPGSDCGSVAVIIAEGEIQTMNHPQQYNSNADCQWVIHSPMDHLIKITFQAFELEPSRDCIFDRLTVYHDLQGSMVAGKYCGFGLPDPILSVSNVMRMTFTSDYSANYNGFRCVISFLSSSHEVCGVSQVPPRFNYRNIAKAEEAVPYSWPWHVSIKYDNKHVCNGAIVSTNCVLTSANCVTERAAFHNLWLVVAGLHDRESPINAQNRSVKKLIIHPQYVHFDYDMALIYLNEPFQYNSFVHPICLPHGHMKPEPSDLYVTTGWDFNKKLSTKLQQLEVPVLLDDVCKRYYGRMTDRMLCAGDIAEEDNSTCSTQSGAPLVRQSDAGSYFVYGIVSRGVGCNVNSKPAVYSNVLTFIQWIKETMNSDNRSSNASSSSHNMYVPCEGIMPLQSPGDLRLVVSGKDRPEGLRCRLIFQAPKDHFILLHVNQLSLSGRHFSLLIYEGGASNKTFKEEDAEDRRSRLPSASSCSPPGAPGCYMVELSEQRMQTTSKATCLVHPAVPRSERPAVTQASALSEGCRRQARWPRLSSASSCFLLGAPGCYTAERSEQ</sequence>
<comment type="similarity">
    <text evidence="6">Belongs to the peptidase S1 family. CLIP subfamily.</text>
</comment>
<dbReference type="FunFam" id="2.40.10.10:FF:000068">
    <property type="entry name" value="transmembrane protease serine 2"/>
    <property type="match status" value="1"/>
</dbReference>
<keyword evidence="2" id="KW-0378">Hydrolase</keyword>
<feature type="region of interest" description="Disordered" evidence="8">
    <location>
        <begin position="786"/>
        <end position="806"/>
    </location>
</feature>
<dbReference type="Pfam" id="PF00089">
    <property type="entry name" value="Trypsin"/>
    <property type="match status" value="2"/>
</dbReference>
<keyword evidence="5 7" id="KW-1015">Disulfide bond</keyword>
<name>A0A8J6EW39_ELECQ</name>
<dbReference type="InterPro" id="IPR000859">
    <property type="entry name" value="CUB_dom"/>
</dbReference>
<accession>A0A8J6EW39</accession>
<evidence type="ECO:0000256" key="8">
    <source>
        <dbReference type="SAM" id="MobiDB-lite"/>
    </source>
</evidence>
<evidence type="ECO:0000256" key="4">
    <source>
        <dbReference type="ARBA" id="ARBA00023145"/>
    </source>
</evidence>
<organism evidence="11 12">
    <name type="scientific">Eleutherodactylus coqui</name>
    <name type="common">Puerto Rican coqui</name>
    <dbReference type="NCBI Taxonomy" id="57060"/>
    <lineage>
        <taxon>Eukaryota</taxon>
        <taxon>Metazoa</taxon>
        <taxon>Chordata</taxon>
        <taxon>Craniata</taxon>
        <taxon>Vertebrata</taxon>
        <taxon>Euteleostomi</taxon>
        <taxon>Amphibia</taxon>
        <taxon>Batrachia</taxon>
        <taxon>Anura</taxon>
        <taxon>Neobatrachia</taxon>
        <taxon>Hyloidea</taxon>
        <taxon>Eleutherodactylidae</taxon>
        <taxon>Eleutherodactylinae</taxon>
        <taxon>Eleutherodactylus</taxon>
        <taxon>Eleutherodactylus</taxon>
    </lineage>
</organism>
<feature type="domain" description="Peptidase S1" evidence="10">
    <location>
        <begin position="1"/>
        <end position="204"/>
    </location>
</feature>
<proteinExistence type="inferred from homology"/>
<dbReference type="CDD" id="cd00190">
    <property type="entry name" value="Tryp_SPc"/>
    <property type="match status" value="2"/>
</dbReference>
<gene>
    <name evidence="11" type="ORF">GDO78_003941</name>
</gene>
<dbReference type="EMBL" id="WNTK01000012">
    <property type="protein sequence ID" value="KAG9475796.1"/>
    <property type="molecule type" value="Genomic_DNA"/>
</dbReference>
<feature type="non-terminal residue" evidence="11">
    <location>
        <position position="884"/>
    </location>
</feature>
<comment type="caution">
    <text evidence="11">The sequence shown here is derived from an EMBL/GenBank/DDBJ whole genome shotgun (WGS) entry which is preliminary data.</text>
</comment>
<dbReference type="SUPFAM" id="SSF49854">
    <property type="entry name" value="Spermadhesin, CUB domain"/>
    <property type="match status" value="2"/>
</dbReference>
<keyword evidence="12" id="KW-1185">Reference proteome</keyword>
<dbReference type="InterPro" id="IPR001254">
    <property type="entry name" value="Trypsin_dom"/>
</dbReference>
<dbReference type="SUPFAM" id="SSF50494">
    <property type="entry name" value="Trypsin-like serine proteases"/>
    <property type="match status" value="2"/>
</dbReference>
<feature type="non-terminal residue" evidence="11">
    <location>
        <position position="1"/>
    </location>
</feature>
<dbReference type="InterPro" id="IPR009003">
    <property type="entry name" value="Peptidase_S1_PA"/>
</dbReference>
<feature type="domain" description="CUB" evidence="9">
    <location>
        <begin position="339"/>
        <end position="451"/>
    </location>
</feature>
<feature type="compositionally biased region" description="Basic and acidic residues" evidence="8">
    <location>
        <begin position="786"/>
        <end position="795"/>
    </location>
</feature>
<dbReference type="AlphaFoldDB" id="A0A8J6EW39"/>
<evidence type="ECO:0000256" key="6">
    <source>
        <dbReference type="ARBA" id="ARBA00024195"/>
    </source>
</evidence>
<dbReference type="PROSITE" id="PS00135">
    <property type="entry name" value="TRYPSIN_SER"/>
    <property type="match status" value="1"/>
</dbReference>
<evidence type="ECO:0000256" key="2">
    <source>
        <dbReference type="ARBA" id="ARBA00022801"/>
    </source>
</evidence>
<feature type="disulfide bond" evidence="7">
    <location>
        <begin position="339"/>
        <end position="366"/>
    </location>
</feature>
<dbReference type="PROSITE" id="PS50240">
    <property type="entry name" value="TRYPSIN_DOM"/>
    <property type="match status" value="2"/>
</dbReference>
<dbReference type="InterPro" id="IPR035914">
    <property type="entry name" value="Sperma_CUB_dom_sf"/>
</dbReference>
<keyword evidence="3" id="KW-0720">Serine protease</keyword>
<feature type="domain" description="CUB" evidence="9">
    <location>
        <begin position="220"/>
        <end position="329"/>
    </location>
</feature>
<dbReference type="PRINTS" id="PR00722">
    <property type="entry name" value="CHYMOTRYPSIN"/>
</dbReference>
<reference evidence="11" key="1">
    <citation type="thesis" date="2020" institute="ProQuest LLC" country="789 East Eisenhower Parkway, Ann Arbor, MI, USA">
        <title>Comparative Genomics and Chromosome Evolution.</title>
        <authorList>
            <person name="Mudd A.B."/>
        </authorList>
    </citation>
    <scope>NUCLEOTIDE SEQUENCE</scope>
    <source>
        <strain evidence="11">HN-11 Male</strain>
        <tissue evidence="11">Kidney and liver</tissue>
    </source>
</reference>
<dbReference type="InterPro" id="IPR043504">
    <property type="entry name" value="Peptidase_S1_PA_chymotrypsin"/>
</dbReference>
<dbReference type="FunFam" id="2.60.120.290:FF:000005">
    <property type="entry name" value="Procollagen C-endopeptidase enhancer 1"/>
    <property type="match status" value="2"/>
</dbReference>
<dbReference type="GO" id="GO:0006508">
    <property type="term" value="P:proteolysis"/>
    <property type="evidence" value="ECO:0007669"/>
    <property type="project" value="UniProtKB-KW"/>
</dbReference>
<keyword evidence="1" id="KW-0645">Protease</keyword>
<evidence type="ECO:0000256" key="1">
    <source>
        <dbReference type="ARBA" id="ARBA00022670"/>
    </source>
</evidence>
<evidence type="ECO:0000313" key="11">
    <source>
        <dbReference type="EMBL" id="KAG9475796.1"/>
    </source>
</evidence>
<evidence type="ECO:0000256" key="5">
    <source>
        <dbReference type="ARBA" id="ARBA00023157"/>
    </source>
</evidence>
<dbReference type="PANTHER" id="PTHR24252:SF18">
    <property type="entry name" value="OVOCHYMASE 1"/>
    <property type="match status" value="1"/>
</dbReference>
<dbReference type="SMART" id="SM00042">
    <property type="entry name" value="CUB"/>
    <property type="match status" value="2"/>
</dbReference>
<evidence type="ECO:0000256" key="3">
    <source>
        <dbReference type="ARBA" id="ARBA00022825"/>
    </source>
</evidence>